<sequence>MGMVAVMEAIEKATKSLQAEKNKLECPVKYKGNESTCQYYQRKIDELEKPGKSGENSNGFSSKHFKDAKQKCVESHESKRSDSQKKAYDEITEREKQLEDLTNKLKKFTESLAKTNNENILVNLCDGLETFLGYDKTSKGYTGQGIVYSDLDRLGDGVMGFLSGVLGAVKNTQTYNAGKNTLNSVSNEIKKHLCSGHDGFTKLLPILTQGIERYNIEVRESNEKVKKPIEDLLNQVGDAFKDKVQNILSQETDYENVEQVKAAEKQIKNMFRDEIKTFNNTFNNAYNFTTKIEKTDMKIAIHYLNSSLQLRVKHGVSNVAHEIKRLEQVADKESKALEETKKKISATLSTLTSDVDCKIDAQIQAFVRRVKEMVNVILNELTKINSELLQHIDTLQNWIAKADNVIKESLKKVDEVLKEVKWDDPNKFPKKIEEVTNFINIYAGGLYNAGKAVTEHISGWVDIAKDKITKLETGLKDDLVTVREAIKAKVTAVKNEIGKLCNIVKEGRLDSEIQAGDKKIAKVIEAFEAQIKDIKRDEVSGNALQWIVRALQEYATKFTNKTFEDLVLKEWSNYILESQGYCRCGSYAVCSILALVLIFAVMDKLR</sequence>
<dbReference type="GeneID" id="24562022"/>
<feature type="region of interest" description="Disordered" evidence="1">
    <location>
        <begin position="71"/>
        <end position="91"/>
    </location>
</feature>
<gene>
    <name evidence="2" type="ORF">BBBOND_0004630</name>
</gene>
<dbReference type="OrthoDB" id="367180at2759"/>
<proteinExistence type="predicted"/>
<protein>
    <submittedName>
        <fullName evidence="2">Uncharacterized protein</fullName>
    </submittedName>
</protein>
<dbReference type="EMBL" id="LK055184">
    <property type="protein sequence ID" value="CDR71805.1"/>
    <property type="molecule type" value="Genomic_DNA"/>
</dbReference>
<dbReference type="RefSeq" id="XP_012770749.1">
    <property type="nucleotide sequence ID" value="XM_012915295.1"/>
</dbReference>
<reference evidence="2" key="2">
    <citation type="submission" date="2014-06" db="EMBL/GenBank/DDBJ databases">
        <authorList>
            <person name="Aslett M."/>
            <person name="De Silva Nishadi"/>
        </authorList>
    </citation>
    <scope>NUCLEOTIDE SEQUENCE</scope>
    <source>
        <strain evidence="2">Bond</strain>
    </source>
</reference>
<accession>A0A061BJY9</accession>
<evidence type="ECO:0000313" key="2">
    <source>
        <dbReference type="EMBL" id="CDR71805.1"/>
    </source>
</evidence>
<evidence type="ECO:0000256" key="1">
    <source>
        <dbReference type="SAM" id="MobiDB-lite"/>
    </source>
</evidence>
<reference evidence="2" key="1">
    <citation type="journal article" date="2014" name="Nucleic Acids Res.">
        <title>The evolutionary dynamics of variant antigen genes in Babesia reveal a history of genomic innovation underlying host-parasite interaction.</title>
        <authorList>
            <person name="Jackson A.P."/>
            <person name="Otto T.D."/>
            <person name="Darby A."/>
            <person name="Ramaprasad A."/>
            <person name="Xia D."/>
            <person name="Echaide I.E."/>
            <person name="Farber M."/>
            <person name="Gahlot S."/>
            <person name="Gamble J."/>
            <person name="Gupta D."/>
            <person name="Gupta Y."/>
            <person name="Jackson L."/>
            <person name="Malandrin L."/>
            <person name="Malas T.B."/>
            <person name="Moussa E."/>
            <person name="Nair M."/>
            <person name="Reid AJ."/>
            <person name="Sanders M."/>
            <person name="Sharma J."/>
            <person name="Tracey A."/>
            <person name="Quail M.A."/>
            <person name="Weir W."/>
            <person name="Wastling J.M."/>
            <person name="Hall N."/>
            <person name="Willadsen P."/>
            <person name="Lingelbach K."/>
            <person name="Shiels B."/>
            <person name="Tait A."/>
            <person name="Berriman M."/>
            <person name="Allred D.R."/>
            <person name="Pain A."/>
        </authorList>
    </citation>
    <scope>NUCLEOTIDE SEQUENCE</scope>
    <source>
        <strain evidence="2">Bond</strain>
    </source>
</reference>
<organism evidence="2">
    <name type="scientific">Babesia bigemina</name>
    <dbReference type="NCBI Taxonomy" id="5866"/>
    <lineage>
        <taxon>Eukaryota</taxon>
        <taxon>Sar</taxon>
        <taxon>Alveolata</taxon>
        <taxon>Apicomplexa</taxon>
        <taxon>Aconoidasida</taxon>
        <taxon>Piroplasmida</taxon>
        <taxon>Babesiidae</taxon>
        <taxon>Babesia</taxon>
    </lineage>
</organism>
<dbReference type="VEuPathDB" id="PiroplasmaDB:BBBOND_0004630"/>
<dbReference type="AlphaFoldDB" id="A0A061BJY9"/>
<name>A0A061BJY9_BABBI</name>
<dbReference type="KEGG" id="bbig:BBBOND_0004630"/>